<keyword evidence="8" id="KW-1185">Reference proteome</keyword>
<dbReference type="PANTHER" id="PTHR33248">
    <property type="entry name" value="ZINC ION-BINDING PROTEIN"/>
    <property type="match status" value="1"/>
</dbReference>
<evidence type="ECO:0000313" key="8">
    <source>
        <dbReference type="Proteomes" id="UP000326396"/>
    </source>
</evidence>
<keyword evidence="2 4" id="KW-0863">Zinc-finger</keyword>
<dbReference type="OrthoDB" id="1675519at2759"/>
<keyword evidence="5" id="KW-0812">Transmembrane</keyword>
<keyword evidence="5" id="KW-1133">Transmembrane helix</keyword>
<feature type="domain" description="GRF-type" evidence="6">
    <location>
        <begin position="14"/>
        <end position="54"/>
    </location>
</feature>
<keyword evidence="3" id="KW-0862">Zinc</keyword>
<organism evidence="7 8">
    <name type="scientific">Mikania micrantha</name>
    <name type="common">bitter vine</name>
    <dbReference type="NCBI Taxonomy" id="192012"/>
    <lineage>
        <taxon>Eukaryota</taxon>
        <taxon>Viridiplantae</taxon>
        <taxon>Streptophyta</taxon>
        <taxon>Embryophyta</taxon>
        <taxon>Tracheophyta</taxon>
        <taxon>Spermatophyta</taxon>
        <taxon>Magnoliopsida</taxon>
        <taxon>eudicotyledons</taxon>
        <taxon>Gunneridae</taxon>
        <taxon>Pentapetalae</taxon>
        <taxon>asterids</taxon>
        <taxon>campanulids</taxon>
        <taxon>Asterales</taxon>
        <taxon>Asteraceae</taxon>
        <taxon>Asteroideae</taxon>
        <taxon>Heliantheae alliance</taxon>
        <taxon>Eupatorieae</taxon>
        <taxon>Mikania</taxon>
    </lineage>
</organism>
<dbReference type="EMBL" id="SZYD01000006">
    <property type="protein sequence ID" value="KAD5961074.1"/>
    <property type="molecule type" value="Genomic_DNA"/>
</dbReference>
<keyword evidence="5" id="KW-0472">Membrane</keyword>
<evidence type="ECO:0000256" key="5">
    <source>
        <dbReference type="SAM" id="Phobius"/>
    </source>
</evidence>
<protein>
    <recommendedName>
        <fullName evidence="6">GRF-type domain-containing protein</fullName>
    </recommendedName>
</protein>
<name>A0A5N6P755_9ASTR</name>
<dbReference type="PROSITE" id="PS51999">
    <property type="entry name" value="ZF_GRF"/>
    <property type="match status" value="1"/>
</dbReference>
<evidence type="ECO:0000259" key="6">
    <source>
        <dbReference type="PROSITE" id="PS51999"/>
    </source>
</evidence>
<sequence length="105" mass="11837">MSSSSSMADQLVMCSCGSSTSCTTSWTRRNPGRRFYCCKKKGRGCGFVAWADPPMCPRSMEVIPGLLSRCNKYEEIAKSRAKENLKLKVLLGCSWFLFVIYLLFK</sequence>
<dbReference type="Pfam" id="PF06839">
    <property type="entry name" value="Zn_ribbon_GRF"/>
    <property type="match status" value="1"/>
</dbReference>
<evidence type="ECO:0000256" key="1">
    <source>
        <dbReference type="ARBA" id="ARBA00022723"/>
    </source>
</evidence>
<dbReference type="AlphaFoldDB" id="A0A5N6P755"/>
<reference evidence="7 8" key="1">
    <citation type="submission" date="2019-05" db="EMBL/GenBank/DDBJ databases">
        <title>Mikania micrantha, genome provides insights into the molecular mechanism of rapid growth.</title>
        <authorList>
            <person name="Liu B."/>
        </authorList>
    </citation>
    <scope>NUCLEOTIDE SEQUENCE [LARGE SCALE GENOMIC DNA]</scope>
    <source>
        <strain evidence="7">NLD-2019</strain>
        <tissue evidence="7">Leaf</tissue>
    </source>
</reference>
<evidence type="ECO:0000256" key="2">
    <source>
        <dbReference type="ARBA" id="ARBA00022771"/>
    </source>
</evidence>
<dbReference type="GO" id="GO:0008270">
    <property type="term" value="F:zinc ion binding"/>
    <property type="evidence" value="ECO:0007669"/>
    <property type="project" value="UniProtKB-KW"/>
</dbReference>
<evidence type="ECO:0000313" key="7">
    <source>
        <dbReference type="EMBL" id="KAD5961074.1"/>
    </source>
</evidence>
<gene>
    <name evidence="7" type="ORF">E3N88_12547</name>
</gene>
<evidence type="ECO:0000256" key="4">
    <source>
        <dbReference type="PROSITE-ProRule" id="PRU01343"/>
    </source>
</evidence>
<comment type="caution">
    <text evidence="7">The sequence shown here is derived from an EMBL/GenBank/DDBJ whole genome shotgun (WGS) entry which is preliminary data.</text>
</comment>
<accession>A0A5N6P755</accession>
<dbReference type="InterPro" id="IPR010666">
    <property type="entry name" value="Znf_GRF"/>
</dbReference>
<proteinExistence type="predicted"/>
<keyword evidence="1" id="KW-0479">Metal-binding</keyword>
<dbReference type="Proteomes" id="UP000326396">
    <property type="component" value="Linkage Group LG14"/>
</dbReference>
<evidence type="ECO:0000256" key="3">
    <source>
        <dbReference type="ARBA" id="ARBA00022833"/>
    </source>
</evidence>
<feature type="transmembrane region" description="Helical" evidence="5">
    <location>
        <begin position="87"/>
        <end position="104"/>
    </location>
</feature>